<comment type="caution">
    <text evidence="3">The sequence shown here is derived from an EMBL/GenBank/DDBJ whole genome shotgun (WGS) entry which is preliminary data.</text>
</comment>
<evidence type="ECO:0000313" key="4">
    <source>
        <dbReference type="Proteomes" id="UP000319160"/>
    </source>
</evidence>
<dbReference type="Pfam" id="PF11911">
    <property type="entry name" value="DUF3429"/>
    <property type="match status" value="1"/>
</dbReference>
<keyword evidence="4" id="KW-1185">Reference proteome</keyword>
<keyword evidence="2" id="KW-1133">Transmembrane helix</keyword>
<evidence type="ECO:0000313" key="3">
    <source>
        <dbReference type="EMBL" id="TRX91048.1"/>
    </source>
</evidence>
<keyword evidence="2" id="KW-0812">Transmembrane</keyword>
<evidence type="ECO:0000256" key="1">
    <source>
        <dbReference type="SAM" id="MobiDB-lite"/>
    </source>
</evidence>
<feature type="region of interest" description="Disordered" evidence="1">
    <location>
        <begin position="85"/>
        <end position="119"/>
    </location>
</feature>
<reference evidence="4" key="1">
    <citation type="submission" date="2019-06" db="EMBL/GenBank/DDBJ databases">
        <title>Draft genome sequence of the griseofulvin-producing fungus Xylaria cubensis strain G536.</title>
        <authorList>
            <person name="Mead M.E."/>
            <person name="Raja H.A."/>
            <person name="Steenwyk J.L."/>
            <person name="Knowles S.L."/>
            <person name="Oberlies N.H."/>
            <person name="Rokas A."/>
        </authorList>
    </citation>
    <scope>NUCLEOTIDE SEQUENCE [LARGE SCALE GENOMIC DNA]</scope>
    <source>
        <strain evidence="4">G536</strain>
    </source>
</reference>
<evidence type="ECO:0000256" key="2">
    <source>
        <dbReference type="SAM" id="Phobius"/>
    </source>
</evidence>
<protein>
    <submittedName>
        <fullName evidence="3">Uncharacterized protein</fullName>
    </submittedName>
</protein>
<dbReference type="EMBL" id="VFLP01000049">
    <property type="protein sequence ID" value="TRX91048.1"/>
    <property type="molecule type" value="Genomic_DNA"/>
</dbReference>
<feature type="transmembrane region" description="Helical" evidence="2">
    <location>
        <begin position="290"/>
        <end position="308"/>
    </location>
</feature>
<dbReference type="InterPro" id="IPR021836">
    <property type="entry name" value="DUF3429"/>
</dbReference>
<feature type="compositionally biased region" description="Basic and acidic residues" evidence="1">
    <location>
        <begin position="377"/>
        <end position="449"/>
    </location>
</feature>
<dbReference type="AlphaFoldDB" id="A0A553HSX2"/>
<accession>A0A553HSX2</accession>
<dbReference type="PANTHER" id="PTHR15887:SF1">
    <property type="entry name" value="TRANSMEMBRANE PROTEIN 69"/>
    <property type="match status" value="1"/>
</dbReference>
<feature type="transmembrane region" description="Helical" evidence="2">
    <location>
        <begin position="203"/>
        <end position="224"/>
    </location>
</feature>
<keyword evidence="2" id="KW-0472">Membrane</keyword>
<dbReference type="STRING" id="2512241.A0A553HSX2"/>
<feature type="compositionally biased region" description="Basic and acidic residues" evidence="1">
    <location>
        <begin position="322"/>
        <end position="368"/>
    </location>
</feature>
<dbReference type="PANTHER" id="PTHR15887">
    <property type="entry name" value="TRANSMEMBRANE PROTEIN 69"/>
    <property type="match status" value="1"/>
</dbReference>
<dbReference type="OrthoDB" id="194289at2759"/>
<proteinExistence type="predicted"/>
<name>A0A553HSX2_9PEZI</name>
<sequence length="572" mass="63014">MLRTGGTRYALQASSRAISVSKRPVSSLSRFSAAVPNRYGAATTAHGVPNVNSSRLPLVLQQTSFATKSPNGFQQGIDPEEDKKIAQRKLASHPESVSTESSVRHVYEPDEPGSPGRVRHAKEGVADELQTVKDTFSLTDVPKEPYYLGLAGTLPYLGTSLSTVYLAWVLNTPWPSTSAFANNIMISQESASRLLATLEPIQLGYGAIIISFLGAVHWGLEYTAKVPDEARTRFRYGIGVLAPMVAWPTLILPVEFALTGQFAAFVALYFADARAAVRGWAPAWYSNYRFALTAIVGVAIAISLIGRAKVGDASPRLTGLGEKFHERRGEENYTEKWQDLEQKEKEKIKQQKKEAEKKKQKEEEEAKKKEKQKGKSNSKEDNKQEKKDSDSDSEKDDSKQEKEESSSEGDNKQEKEKSDSESDNKQEKGQSDSEDKNQESGKDKGDKKANFVMLEGPTTLYAEATWTDLTKYANIAGYDGGGMFLFLQAGEVSSSAEIHLVLGDVVIRPFASEQLTRVTNPDWQSKFKQNTKRPAAKRISPTHLLIIVVKRASKPAQARGVGSPAREFDAIA</sequence>
<gene>
    <name evidence="3" type="ORF">FHL15_008030</name>
</gene>
<feature type="transmembrane region" description="Helical" evidence="2">
    <location>
        <begin position="245"/>
        <end position="270"/>
    </location>
</feature>
<dbReference type="Proteomes" id="UP000319160">
    <property type="component" value="Unassembled WGS sequence"/>
</dbReference>
<organism evidence="3 4">
    <name type="scientific">Xylaria flabelliformis</name>
    <dbReference type="NCBI Taxonomy" id="2512241"/>
    <lineage>
        <taxon>Eukaryota</taxon>
        <taxon>Fungi</taxon>
        <taxon>Dikarya</taxon>
        <taxon>Ascomycota</taxon>
        <taxon>Pezizomycotina</taxon>
        <taxon>Sordariomycetes</taxon>
        <taxon>Xylariomycetidae</taxon>
        <taxon>Xylariales</taxon>
        <taxon>Xylariaceae</taxon>
        <taxon>Xylaria</taxon>
    </lineage>
</organism>
<feature type="region of interest" description="Disordered" evidence="1">
    <location>
        <begin position="316"/>
        <end position="450"/>
    </location>
</feature>